<dbReference type="AlphaFoldDB" id="A0A8H8RJH1"/>
<feature type="region of interest" description="Disordered" evidence="1">
    <location>
        <begin position="100"/>
        <end position="155"/>
    </location>
</feature>
<dbReference type="OrthoDB" id="423313at2759"/>
<dbReference type="InterPro" id="IPR002109">
    <property type="entry name" value="Glutaredoxin"/>
</dbReference>
<dbReference type="Proteomes" id="UP000462212">
    <property type="component" value="Unassembled WGS sequence"/>
</dbReference>
<dbReference type="GO" id="GO:0005796">
    <property type="term" value="C:Golgi lumen"/>
    <property type="evidence" value="ECO:0007669"/>
    <property type="project" value="TreeGrafter"/>
</dbReference>
<dbReference type="CDD" id="cd03419">
    <property type="entry name" value="GRX_GRXh_1_2_like"/>
    <property type="match status" value="1"/>
</dbReference>
<keyword evidence="2" id="KW-0472">Membrane</keyword>
<evidence type="ECO:0000256" key="2">
    <source>
        <dbReference type="SAM" id="Phobius"/>
    </source>
</evidence>
<accession>A0A8H8RJH1</accession>
<evidence type="ECO:0000313" key="4">
    <source>
        <dbReference type="EMBL" id="TVY35896.1"/>
    </source>
</evidence>
<dbReference type="GO" id="GO:0015038">
    <property type="term" value="F:glutathione disulfide oxidoreductase activity"/>
    <property type="evidence" value="ECO:0007669"/>
    <property type="project" value="TreeGrafter"/>
</dbReference>
<comment type="caution">
    <text evidence="4">The sequence shown here is derived from an EMBL/GenBank/DDBJ whole genome shotgun (WGS) entry which is preliminary data.</text>
</comment>
<keyword evidence="2" id="KW-0812">Transmembrane</keyword>
<name>A0A8H8RJH1_9HELO</name>
<dbReference type="GO" id="GO:0034599">
    <property type="term" value="P:cellular response to oxidative stress"/>
    <property type="evidence" value="ECO:0007669"/>
    <property type="project" value="TreeGrafter"/>
</dbReference>
<dbReference type="Gene3D" id="3.40.30.10">
    <property type="entry name" value="Glutaredoxin"/>
    <property type="match status" value="1"/>
</dbReference>
<organism evidence="4 5">
    <name type="scientific">Lachnellula subtilissima</name>
    <dbReference type="NCBI Taxonomy" id="602034"/>
    <lineage>
        <taxon>Eukaryota</taxon>
        <taxon>Fungi</taxon>
        <taxon>Dikarya</taxon>
        <taxon>Ascomycota</taxon>
        <taxon>Pezizomycotina</taxon>
        <taxon>Leotiomycetes</taxon>
        <taxon>Helotiales</taxon>
        <taxon>Lachnaceae</taxon>
        <taxon>Lachnellula</taxon>
    </lineage>
</organism>
<dbReference type="PRINTS" id="PR00160">
    <property type="entry name" value="GLUTAREDOXIN"/>
</dbReference>
<feature type="region of interest" description="Disordered" evidence="1">
    <location>
        <begin position="273"/>
        <end position="296"/>
    </location>
</feature>
<feature type="domain" description="Glutaredoxin" evidence="3">
    <location>
        <begin position="173"/>
        <end position="235"/>
    </location>
</feature>
<evidence type="ECO:0000259" key="3">
    <source>
        <dbReference type="Pfam" id="PF00462"/>
    </source>
</evidence>
<dbReference type="EMBL" id="QGMJ01000479">
    <property type="protein sequence ID" value="TVY35896.1"/>
    <property type="molecule type" value="Genomic_DNA"/>
</dbReference>
<feature type="compositionally biased region" description="Basic and acidic residues" evidence="1">
    <location>
        <begin position="273"/>
        <end position="288"/>
    </location>
</feature>
<keyword evidence="2" id="KW-1133">Transmembrane helix</keyword>
<proteinExistence type="predicted"/>
<dbReference type="InterPro" id="IPR014025">
    <property type="entry name" value="Glutaredoxin_subgr"/>
</dbReference>
<evidence type="ECO:0000313" key="5">
    <source>
        <dbReference type="Proteomes" id="UP000462212"/>
    </source>
</evidence>
<dbReference type="InterPro" id="IPR036249">
    <property type="entry name" value="Thioredoxin-like_sf"/>
</dbReference>
<dbReference type="GO" id="GO:0005801">
    <property type="term" value="C:cis-Golgi network"/>
    <property type="evidence" value="ECO:0007669"/>
    <property type="project" value="TreeGrafter"/>
</dbReference>
<gene>
    <name evidence="4" type="primary">GRX7</name>
    <name evidence="4" type="ORF">LSUB1_G005015</name>
</gene>
<reference evidence="4 5" key="1">
    <citation type="submission" date="2018-05" db="EMBL/GenBank/DDBJ databases">
        <title>Genome sequencing and assembly of the regulated plant pathogen Lachnellula willkommii and related sister species for the development of diagnostic species identification markers.</title>
        <authorList>
            <person name="Giroux E."/>
            <person name="Bilodeau G."/>
        </authorList>
    </citation>
    <scope>NUCLEOTIDE SEQUENCE [LARGE SCALE GENOMIC DNA]</scope>
    <source>
        <strain evidence="4 5">CBS 197.66</strain>
    </source>
</reference>
<evidence type="ECO:0000256" key="1">
    <source>
        <dbReference type="SAM" id="MobiDB-lite"/>
    </source>
</evidence>
<dbReference type="PANTHER" id="PTHR45694:SF5">
    <property type="entry name" value="GLUTAREDOXIN 2"/>
    <property type="match status" value="1"/>
</dbReference>
<protein>
    <submittedName>
        <fullName evidence="4">Monothiol glutaredoxin</fullName>
    </submittedName>
</protein>
<dbReference type="PROSITE" id="PS51354">
    <property type="entry name" value="GLUTAREDOXIN_2"/>
    <property type="match status" value="1"/>
</dbReference>
<dbReference type="Pfam" id="PF00462">
    <property type="entry name" value="Glutaredoxin"/>
    <property type="match status" value="1"/>
</dbReference>
<feature type="transmembrane region" description="Helical" evidence="2">
    <location>
        <begin position="29"/>
        <end position="47"/>
    </location>
</feature>
<dbReference type="GO" id="GO:0000324">
    <property type="term" value="C:fungal-type vacuole"/>
    <property type="evidence" value="ECO:0007669"/>
    <property type="project" value="TreeGrafter"/>
</dbReference>
<feature type="compositionally biased region" description="Basic and acidic residues" evidence="1">
    <location>
        <begin position="146"/>
        <end position="155"/>
    </location>
</feature>
<dbReference type="PANTHER" id="PTHR45694">
    <property type="entry name" value="GLUTAREDOXIN 2"/>
    <property type="match status" value="1"/>
</dbReference>
<dbReference type="SUPFAM" id="SSF52833">
    <property type="entry name" value="Thioredoxin-like"/>
    <property type="match status" value="1"/>
</dbReference>
<keyword evidence="5" id="KW-1185">Reference proteome</keyword>
<sequence>MTDSFNVAIYNTPFLNHSNNMPSMRRVKVFGLFVVIFVVTVLFYTASLRQSQSQDSRTASDFYDKTVNALNNKKPAGGTSGDEQVAAAMAKSLKEAAQVAKDNANAKAPKPDPPSSILGVGSAAEGAREEKSVAGRKKFTTGEAQEPIKDKVETQEDHDIEVELNSILKQSPIIIFSKSYCPHSKRAKDILLEKYIIKPAPFVVELDKHELGPRLQAKLAELTGRSTVPNVLINAVSIGGGDDVADLDAKHTLISRVKDLGLGKLVDVRERPVAEEADKSELKSETKSKPQAHGLR</sequence>